<organism evidence="1 2">
    <name type="scientific">Vermiconidia calcicola</name>
    <dbReference type="NCBI Taxonomy" id="1690605"/>
    <lineage>
        <taxon>Eukaryota</taxon>
        <taxon>Fungi</taxon>
        <taxon>Dikarya</taxon>
        <taxon>Ascomycota</taxon>
        <taxon>Pezizomycotina</taxon>
        <taxon>Dothideomycetes</taxon>
        <taxon>Dothideomycetidae</taxon>
        <taxon>Mycosphaerellales</taxon>
        <taxon>Extremaceae</taxon>
        <taxon>Vermiconidia</taxon>
    </lineage>
</organism>
<evidence type="ECO:0000313" key="2">
    <source>
        <dbReference type="Proteomes" id="UP001281147"/>
    </source>
</evidence>
<sequence length="253" mass="28301">MASHSGPHARAETGPSASACDVAQPKIASLHDLARQELEPLIDEEAWHNQCPPDFLQRVLATQYQSPSSVGAAGQPRAGPSSNKSSIEMQVSVHSPASTRSNFLLDEDETGVSRDVTYPGTQGRLPCCFDFLACSFSSSDFEEWNTHCQSHFRGRPPSTVQCPFQCDWKISRTSGYEAWEARTIHITNDHRGVGVVDTKRRPDSALIQHLWKEDIIDNAQMKELRTHGRLTGNQVFLSSYGPVRERRNDRRNR</sequence>
<keyword evidence="2" id="KW-1185">Reference proteome</keyword>
<accession>A0ACC3NB52</accession>
<dbReference type="Proteomes" id="UP001281147">
    <property type="component" value="Unassembled WGS sequence"/>
</dbReference>
<gene>
    <name evidence="1" type="ORF">LTR37_008241</name>
</gene>
<proteinExistence type="predicted"/>
<evidence type="ECO:0000313" key="1">
    <source>
        <dbReference type="EMBL" id="KAK3713755.1"/>
    </source>
</evidence>
<protein>
    <submittedName>
        <fullName evidence="1">Uncharacterized protein</fullName>
    </submittedName>
</protein>
<comment type="caution">
    <text evidence="1">The sequence shown here is derived from an EMBL/GenBank/DDBJ whole genome shotgun (WGS) entry which is preliminary data.</text>
</comment>
<reference evidence="1" key="1">
    <citation type="submission" date="2023-07" db="EMBL/GenBank/DDBJ databases">
        <title>Black Yeasts Isolated from many extreme environments.</title>
        <authorList>
            <person name="Coleine C."/>
            <person name="Stajich J.E."/>
            <person name="Selbmann L."/>
        </authorList>
    </citation>
    <scope>NUCLEOTIDE SEQUENCE</scope>
    <source>
        <strain evidence="1">CCFEE 5714</strain>
    </source>
</reference>
<dbReference type="EMBL" id="JAUTXU010000060">
    <property type="protein sequence ID" value="KAK3713755.1"/>
    <property type="molecule type" value="Genomic_DNA"/>
</dbReference>
<name>A0ACC3NB52_9PEZI</name>